<keyword evidence="1" id="KW-0472">Membrane</keyword>
<comment type="caution">
    <text evidence="2">The sequence shown here is derived from an EMBL/GenBank/DDBJ whole genome shotgun (WGS) entry which is preliminary data.</text>
</comment>
<dbReference type="AlphaFoldDB" id="A0A0W8FHQ1"/>
<evidence type="ECO:0000256" key="1">
    <source>
        <dbReference type="SAM" id="Phobius"/>
    </source>
</evidence>
<gene>
    <name evidence="2" type="ORF">ASZ90_009976</name>
</gene>
<feature type="transmembrane region" description="Helical" evidence="1">
    <location>
        <begin position="12"/>
        <end position="32"/>
    </location>
</feature>
<dbReference type="EMBL" id="LNQE01001207">
    <property type="protein sequence ID" value="KUG20289.1"/>
    <property type="molecule type" value="Genomic_DNA"/>
</dbReference>
<keyword evidence="1" id="KW-1133">Transmembrane helix</keyword>
<evidence type="ECO:0000313" key="2">
    <source>
        <dbReference type="EMBL" id="KUG20289.1"/>
    </source>
</evidence>
<organism evidence="2">
    <name type="scientific">hydrocarbon metagenome</name>
    <dbReference type="NCBI Taxonomy" id="938273"/>
    <lineage>
        <taxon>unclassified sequences</taxon>
        <taxon>metagenomes</taxon>
        <taxon>ecological metagenomes</taxon>
    </lineage>
</organism>
<keyword evidence="1" id="KW-0812">Transmembrane</keyword>
<accession>A0A0W8FHQ1</accession>
<proteinExistence type="predicted"/>
<reference evidence="2" key="1">
    <citation type="journal article" date="2015" name="Proc. Natl. Acad. Sci. U.S.A.">
        <title>Networks of energetic and metabolic interactions define dynamics in microbial communities.</title>
        <authorList>
            <person name="Embree M."/>
            <person name="Liu J.K."/>
            <person name="Al-Bassam M.M."/>
            <person name="Zengler K."/>
        </authorList>
    </citation>
    <scope>NUCLEOTIDE SEQUENCE</scope>
</reference>
<protein>
    <submittedName>
        <fullName evidence="2">Uncharacterized protein</fullName>
    </submittedName>
</protein>
<sequence>MLASGCPALVFLLPAAAVGLGSAVMLAGVAVYRIQSRRHL</sequence>
<name>A0A0W8FHQ1_9ZZZZ</name>